<dbReference type="AlphaFoldDB" id="A0A317FJ44"/>
<comment type="caution">
    <text evidence="1">The sequence shown here is derived from an EMBL/GenBank/DDBJ whole genome shotgun (WGS) entry which is preliminary data.</text>
</comment>
<evidence type="ECO:0000313" key="2">
    <source>
        <dbReference type="Proteomes" id="UP000245765"/>
    </source>
</evidence>
<dbReference type="Proteomes" id="UP000245765">
    <property type="component" value="Unassembled WGS sequence"/>
</dbReference>
<dbReference type="InterPro" id="IPR009003">
    <property type="entry name" value="Peptidase_S1_PA"/>
</dbReference>
<dbReference type="GO" id="GO:0004252">
    <property type="term" value="F:serine-type endopeptidase activity"/>
    <property type="evidence" value="ECO:0007669"/>
    <property type="project" value="InterPro"/>
</dbReference>
<gene>
    <name evidence="1" type="ORF">DFH01_12645</name>
</gene>
<protein>
    <recommendedName>
        <fullName evidence="3">Serine protease</fullName>
    </recommendedName>
</protein>
<evidence type="ECO:0008006" key="3">
    <source>
        <dbReference type="Google" id="ProtNLM"/>
    </source>
</evidence>
<reference evidence="2" key="1">
    <citation type="submission" date="2018-05" db="EMBL/GenBank/DDBJ databases">
        <authorList>
            <person name="Du Z."/>
            <person name="Wang X."/>
        </authorList>
    </citation>
    <scope>NUCLEOTIDE SEQUENCE [LARGE SCALE GENOMIC DNA]</scope>
    <source>
        <strain evidence="2">CQN31</strain>
    </source>
</reference>
<dbReference type="GO" id="GO:0006508">
    <property type="term" value="P:proteolysis"/>
    <property type="evidence" value="ECO:0007669"/>
    <property type="project" value="InterPro"/>
</dbReference>
<proteinExistence type="predicted"/>
<dbReference type="PRINTS" id="PR00834">
    <property type="entry name" value="PROTEASES2C"/>
</dbReference>
<dbReference type="EMBL" id="QGNA01000002">
    <property type="protein sequence ID" value="PWS37658.1"/>
    <property type="molecule type" value="Genomic_DNA"/>
</dbReference>
<dbReference type="Gene3D" id="2.40.10.120">
    <property type="match status" value="1"/>
</dbReference>
<organism evidence="1 2">
    <name type="scientific">Falsiroseomonas bella</name>
    <dbReference type="NCBI Taxonomy" id="2184016"/>
    <lineage>
        <taxon>Bacteria</taxon>
        <taxon>Pseudomonadati</taxon>
        <taxon>Pseudomonadota</taxon>
        <taxon>Alphaproteobacteria</taxon>
        <taxon>Acetobacterales</taxon>
        <taxon>Roseomonadaceae</taxon>
        <taxon>Falsiroseomonas</taxon>
    </lineage>
</organism>
<accession>A0A317FJ44</accession>
<sequence length="307" mass="31260">MFAICSDNAAPRVKRFAAAGRGFCCGLLKKQILGLLFRKIIRTTHPAHPKRQRFLKNWPSPLALRPAEGLPMRVVPIPACRRGLSVALLAAALLGACARLPAEEARGTPAEAVAAQGFARLSATGLPLGSAVAVALDRLLTNAHVIPEGVEQLAFRRGDGAASGPARLLARSDRMDLAVLEVPAVFAPAQPAPQSPAEGDPLWAAGSPAAGPAVVAGRVAIPAATLPGHGPGFTARIGALLGYSGGPALDGQGRLLGLVTAVPQPGAAPLLAALSGVDLDGLARGEREVFLLGIGDALAEAARIAPR</sequence>
<dbReference type="InterPro" id="IPR001940">
    <property type="entry name" value="Peptidase_S1C"/>
</dbReference>
<evidence type="ECO:0000313" key="1">
    <source>
        <dbReference type="EMBL" id="PWS37658.1"/>
    </source>
</evidence>
<dbReference type="SUPFAM" id="SSF50494">
    <property type="entry name" value="Trypsin-like serine proteases"/>
    <property type="match status" value="1"/>
</dbReference>
<keyword evidence="2" id="KW-1185">Reference proteome</keyword>
<name>A0A317FJ44_9PROT</name>
<dbReference type="Pfam" id="PF13365">
    <property type="entry name" value="Trypsin_2"/>
    <property type="match status" value="1"/>
</dbReference>